<name>A0A7X0PJZ9_9BURK</name>
<dbReference type="EMBL" id="JACHLK010000018">
    <property type="protein sequence ID" value="MBB6563318.1"/>
    <property type="molecule type" value="Genomic_DNA"/>
</dbReference>
<evidence type="ECO:0000313" key="4">
    <source>
        <dbReference type="Proteomes" id="UP000575083"/>
    </source>
</evidence>
<proteinExistence type="predicted"/>
<dbReference type="Gene3D" id="3.40.50.410">
    <property type="entry name" value="von Willebrand factor, type A domain"/>
    <property type="match status" value="1"/>
</dbReference>
<dbReference type="InterPro" id="IPR002035">
    <property type="entry name" value="VWF_A"/>
</dbReference>
<feature type="region of interest" description="Disordered" evidence="1">
    <location>
        <begin position="1"/>
        <end position="23"/>
    </location>
</feature>
<comment type="caution">
    <text evidence="3">The sequence shown here is derived from an EMBL/GenBank/DDBJ whole genome shotgun (WGS) entry which is preliminary data.</text>
</comment>
<feature type="domain" description="VWFA" evidence="2">
    <location>
        <begin position="83"/>
        <end position="193"/>
    </location>
</feature>
<dbReference type="InterPro" id="IPR036465">
    <property type="entry name" value="vWFA_dom_sf"/>
</dbReference>
<dbReference type="Pfam" id="PF13519">
    <property type="entry name" value="VWA_2"/>
    <property type="match status" value="1"/>
</dbReference>
<evidence type="ECO:0000313" key="3">
    <source>
        <dbReference type="EMBL" id="MBB6563318.1"/>
    </source>
</evidence>
<evidence type="ECO:0000256" key="1">
    <source>
        <dbReference type="SAM" id="MobiDB-lite"/>
    </source>
</evidence>
<dbReference type="Proteomes" id="UP000575083">
    <property type="component" value="Unassembled WGS sequence"/>
</dbReference>
<dbReference type="PANTHER" id="PTHR43473:SF2">
    <property type="entry name" value="MAGNESIUM-CHELATASE SUBUNIT CHLD, CHLOROPLASTIC"/>
    <property type="match status" value="1"/>
</dbReference>
<dbReference type="PROSITE" id="PS50234">
    <property type="entry name" value="VWFA"/>
    <property type="match status" value="1"/>
</dbReference>
<sequence>MAAKKSLSHPGPRVPGSSTKASAGWRWQAPRNAWLRTPQPVTRPADDQGLGIDWLRTLAAKGPARLRAAHVRRRPASAVQPCLHLIALDTSGSMRQGGRLAWAKGYAARLIAQAARAGDQVALLSFGGQGVQLLLPPGPARASGTARVRPLGGGGGTPLAAGLAEAERLLRSARRQRGAGARSCLWLLTDGRTLEQPAAPAAATQVVLVDFDDPLRPLGRCAAWAARWHAEHRLPEPLSS</sequence>
<protein>
    <submittedName>
        <fullName evidence="3">Magnesium chelatase subunit ChlD-like protein</fullName>
    </submittedName>
</protein>
<organism evidence="3 4">
    <name type="scientific">Acidovorax soli</name>
    <dbReference type="NCBI Taxonomy" id="592050"/>
    <lineage>
        <taxon>Bacteria</taxon>
        <taxon>Pseudomonadati</taxon>
        <taxon>Pseudomonadota</taxon>
        <taxon>Betaproteobacteria</taxon>
        <taxon>Burkholderiales</taxon>
        <taxon>Comamonadaceae</taxon>
        <taxon>Acidovorax</taxon>
    </lineage>
</organism>
<accession>A0A7X0PJZ9</accession>
<dbReference type="SUPFAM" id="SSF53300">
    <property type="entry name" value="vWA-like"/>
    <property type="match status" value="1"/>
</dbReference>
<gene>
    <name evidence="3" type="ORF">HNP48_006038</name>
</gene>
<reference evidence="3 4" key="1">
    <citation type="submission" date="2020-08" db="EMBL/GenBank/DDBJ databases">
        <title>Functional genomics of gut bacteria from endangered species of beetles.</title>
        <authorList>
            <person name="Carlos-Shanley C."/>
        </authorList>
    </citation>
    <scope>NUCLEOTIDE SEQUENCE [LARGE SCALE GENOMIC DNA]</scope>
    <source>
        <strain evidence="3 4">S00198</strain>
    </source>
</reference>
<keyword evidence="4" id="KW-1185">Reference proteome</keyword>
<dbReference type="PANTHER" id="PTHR43473">
    <property type="entry name" value="MAGNESIUM-CHELATASE SUBUNIT CHLD, CHLOROPLASTIC"/>
    <property type="match status" value="1"/>
</dbReference>
<dbReference type="AlphaFoldDB" id="A0A7X0PJZ9"/>
<dbReference type="RefSeq" id="WP_184864219.1">
    <property type="nucleotide sequence ID" value="NZ_JACHLK010000018.1"/>
</dbReference>
<evidence type="ECO:0000259" key="2">
    <source>
        <dbReference type="PROSITE" id="PS50234"/>
    </source>
</evidence>